<feature type="region of interest" description="Disordered" evidence="1">
    <location>
        <begin position="151"/>
        <end position="342"/>
    </location>
</feature>
<feature type="compositionally biased region" description="Basic and acidic residues" evidence="1">
    <location>
        <begin position="1"/>
        <end position="17"/>
    </location>
</feature>
<evidence type="ECO:0000313" key="2">
    <source>
        <dbReference type="EMBL" id="SDL09944.1"/>
    </source>
</evidence>
<dbReference type="Proteomes" id="UP000199475">
    <property type="component" value="Unassembled WGS sequence"/>
</dbReference>
<dbReference type="EMBL" id="FNGP01000001">
    <property type="protein sequence ID" value="SDL09944.1"/>
    <property type="molecule type" value="Genomic_DNA"/>
</dbReference>
<feature type="region of interest" description="Disordered" evidence="1">
    <location>
        <begin position="1"/>
        <end position="64"/>
    </location>
</feature>
<organism evidence="2 3">
    <name type="scientific">Tessaracoccus oleiagri</name>
    <dbReference type="NCBI Taxonomy" id="686624"/>
    <lineage>
        <taxon>Bacteria</taxon>
        <taxon>Bacillati</taxon>
        <taxon>Actinomycetota</taxon>
        <taxon>Actinomycetes</taxon>
        <taxon>Propionibacteriales</taxon>
        <taxon>Propionibacteriaceae</taxon>
        <taxon>Tessaracoccus</taxon>
    </lineage>
</organism>
<keyword evidence="3" id="KW-1185">Reference proteome</keyword>
<sequence length="430" mass="39828">MNQAEEAWRELQRRAAESKFGGIRADSDDLLHDPELREALINPNAAGGRDGEGQGGTPPPMMMAGMGGSGAGPGAVAAPGGAAGAGALGAGAVGAGPAAAGAMGAARAPMAGGGAGAAGAGGGFGGGSPGGPGGVLASGSDERLTIPEGWQPGDPILPGDPRHPGGSHPIFPGDPAYADLVPGWNGRDLGAPNTDDGNWDFGSPGNAGDVPTAPRSPDWTTTAPGGQTTPPYPGTSPGGVGTGGTYPGGPGSGGADPVGGGTAGGTTGGSGTSTGSYPGGSYPSGGSYGGSAPSGGSTSGGLPSGGGTGGTSAGGSASGGATGAGTSGGSGGGGDTSYAVEPANLREAAKKWHESADTVSASRANMEVPADLGFASSAAGPSSELAASVEQWAAQASEEFNGIGESLGGAADAYESNEQTGAATASGVGS</sequence>
<feature type="region of interest" description="Disordered" evidence="1">
    <location>
        <begin position="409"/>
        <end position="430"/>
    </location>
</feature>
<gene>
    <name evidence="2" type="ORF">SAMN04488242_0186</name>
</gene>
<proteinExistence type="predicted"/>
<evidence type="ECO:0000313" key="3">
    <source>
        <dbReference type="Proteomes" id="UP000199475"/>
    </source>
</evidence>
<feature type="compositionally biased region" description="Low complexity" evidence="1">
    <location>
        <begin position="220"/>
        <end position="229"/>
    </location>
</feature>
<dbReference type="OrthoDB" id="3734642at2"/>
<reference evidence="2 3" key="1">
    <citation type="submission" date="2016-10" db="EMBL/GenBank/DDBJ databases">
        <authorList>
            <person name="de Groot N.N."/>
        </authorList>
    </citation>
    <scope>NUCLEOTIDE SEQUENCE [LARGE SCALE GENOMIC DNA]</scope>
    <source>
        <strain evidence="2 3">CGMCC 1.9159</strain>
    </source>
</reference>
<dbReference type="AlphaFoldDB" id="A0A1G9HB30"/>
<feature type="compositionally biased region" description="Gly residues" evidence="1">
    <location>
        <begin position="282"/>
        <end position="335"/>
    </location>
</feature>
<feature type="compositionally biased region" description="Basic and acidic residues" evidence="1">
    <location>
        <begin position="25"/>
        <end position="38"/>
    </location>
</feature>
<accession>A0A1G9HB30</accession>
<evidence type="ECO:0000256" key="1">
    <source>
        <dbReference type="SAM" id="MobiDB-lite"/>
    </source>
</evidence>
<name>A0A1G9HB30_9ACTN</name>
<dbReference type="RefSeq" id="WP_093248053.1">
    <property type="nucleotide sequence ID" value="NZ_FNGP01000001.1"/>
</dbReference>
<feature type="compositionally biased region" description="Gly residues" evidence="1">
    <location>
        <begin position="236"/>
        <end position="272"/>
    </location>
</feature>
<protein>
    <submittedName>
        <fullName evidence="2">Uncharacterized protein</fullName>
    </submittedName>
</protein>
<dbReference type="STRING" id="686624.SAMN04488242_0186"/>